<proteinExistence type="predicted"/>
<keyword evidence="2" id="KW-1185">Reference proteome</keyword>
<accession>A0A267E7P9</accession>
<reference evidence="1 2" key="1">
    <citation type="submission" date="2017-06" db="EMBL/GenBank/DDBJ databases">
        <title>A platform for efficient transgenesis in Macrostomum lignano, a flatworm model organism for stem cell research.</title>
        <authorList>
            <person name="Berezikov E."/>
        </authorList>
    </citation>
    <scope>NUCLEOTIDE SEQUENCE [LARGE SCALE GENOMIC DNA]</scope>
    <source>
        <strain evidence="1">DV1</strain>
        <tissue evidence="1">Whole organism</tissue>
    </source>
</reference>
<dbReference type="EMBL" id="NIVC01002467">
    <property type="protein sequence ID" value="PAA57600.1"/>
    <property type="molecule type" value="Genomic_DNA"/>
</dbReference>
<comment type="caution">
    <text evidence="1">The sequence shown here is derived from an EMBL/GenBank/DDBJ whole genome shotgun (WGS) entry which is preliminary data.</text>
</comment>
<sequence length="207" mass="25015">LHHIEKNCAHSLINSQRASNFHTPRLQNLLKTTEERSGKAARGVLHCTPAESINKAVAPHNTLIDPSAFAKAPTLQQQSSYQREFKMTSNLYRSASLDRLLTETDFRHSVAKERCKCSMRGYPHCCTEHYYSYRYWPYYLEHRVADHRDFIGCYSRYPPPYYWPRYYYYPYELYPRYYSEYLRGYNYGLWKYNKCPDWYFKARRRCL</sequence>
<dbReference type="Proteomes" id="UP000215902">
    <property type="component" value="Unassembled WGS sequence"/>
</dbReference>
<evidence type="ECO:0000313" key="2">
    <source>
        <dbReference type="Proteomes" id="UP000215902"/>
    </source>
</evidence>
<organism evidence="1 2">
    <name type="scientific">Macrostomum lignano</name>
    <dbReference type="NCBI Taxonomy" id="282301"/>
    <lineage>
        <taxon>Eukaryota</taxon>
        <taxon>Metazoa</taxon>
        <taxon>Spiralia</taxon>
        <taxon>Lophotrochozoa</taxon>
        <taxon>Platyhelminthes</taxon>
        <taxon>Rhabditophora</taxon>
        <taxon>Macrostomorpha</taxon>
        <taxon>Macrostomida</taxon>
        <taxon>Macrostomidae</taxon>
        <taxon>Macrostomum</taxon>
    </lineage>
</organism>
<name>A0A267E7P9_9PLAT</name>
<protein>
    <submittedName>
        <fullName evidence="1">Uncharacterized protein</fullName>
    </submittedName>
</protein>
<evidence type="ECO:0000313" key="1">
    <source>
        <dbReference type="EMBL" id="PAA57600.1"/>
    </source>
</evidence>
<dbReference type="AlphaFoldDB" id="A0A267E7P9"/>
<gene>
    <name evidence="1" type="ORF">BOX15_Mlig024693g2</name>
</gene>
<feature type="non-terminal residue" evidence="1">
    <location>
        <position position="1"/>
    </location>
</feature>